<dbReference type="PANTHER" id="PTHR20992">
    <property type="entry name" value="AT15442P-RELATED"/>
    <property type="match status" value="1"/>
</dbReference>
<comment type="caution">
    <text evidence="2">The sequence shown here is derived from an EMBL/GenBank/DDBJ whole genome shotgun (WGS) entry which is preliminary data.</text>
</comment>
<evidence type="ECO:0000313" key="3">
    <source>
        <dbReference type="Proteomes" id="UP000295151"/>
    </source>
</evidence>
<dbReference type="OrthoDB" id="8061853at2"/>
<dbReference type="AlphaFoldDB" id="A0A4R7SY81"/>
<feature type="transmembrane region" description="Helical" evidence="1">
    <location>
        <begin position="219"/>
        <end position="236"/>
    </location>
</feature>
<feature type="transmembrane region" description="Helical" evidence="1">
    <location>
        <begin position="174"/>
        <end position="199"/>
    </location>
</feature>
<dbReference type="Proteomes" id="UP000295151">
    <property type="component" value="Unassembled WGS sequence"/>
</dbReference>
<feature type="transmembrane region" description="Helical" evidence="1">
    <location>
        <begin position="115"/>
        <end position="133"/>
    </location>
</feature>
<name>A0A4R7SY81_9ACTN</name>
<keyword evidence="1" id="KW-0812">Transmembrane</keyword>
<dbReference type="RefSeq" id="WP_133984045.1">
    <property type="nucleotide sequence ID" value="NZ_SOCE01000002.1"/>
</dbReference>
<protein>
    <submittedName>
        <fullName evidence="2">Putative hydrophobic protein (TIGR00271 family)</fullName>
    </submittedName>
</protein>
<organism evidence="2 3">
    <name type="scientific">Kribbella voronezhensis</name>
    <dbReference type="NCBI Taxonomy" id="2512212"/>
    <lineage>
        <taxon>Bacteria</taxon>
        <taxon>Bacillati</taxon>
        <taxon>Actinomycetota</taxon>
        <taxon>Actinomycetes</taxon>
        <taxon>Propionibacteriales</taxon>
        <taxon>Kribbellaceae</taxon>
        <taxon>Kribbella</taxon>
    </lineage>
</organism>
<feature type="transmembrane region" description="Helical" evidence="1">
    <location>
        <begin position="279"/>
        <end position="301"/>
    </location>
</feature>
<accession>A0A4R7SY81</accession>
<dbReference type="InterPro" id="IPR005240">
    <property type="entry name" value="DUF389"/>
</dbReference>
<proteinExistence type="predicted"/>
<keyword evidence="3" id="KW-1185">Reference proteome</keyword>
<dbReference type="Pfam" id="PF04087">
    <property type="entry name" value="DUF389"/>
    <property type="match status" value="1"/>
</dbReference>
<sequence length="329" mass="34060">MHLRLIVPSDRSTRVLNALVDDARVTSIVLLPGAAHRPAGDVLECDVTREATSDVLSWLKIQGLYDEGSVAVTEVGATPSRNARAAEEAAPGAPDDAVIWDAVVDQAYNETSGSWVYYTFLTLATMIASVAVVTDSSILVVGAMVVGPEFGVVAALAVGLALRRHGLSIRAVVLLLKGFLLAIAVTALAALLARAVGWVDTAAVTAARPLTGFIWRPDRWSAVVAVLAGCAGVLSQTAGRANALVGVFISVTTVPAAGDLALSMALWAPGQIGGAAAQLGINLAGMTIAGVVTLILQRLIWRAYLARRHPPSANPAQFGQEDGCSNRSA</sequence>
<evidence type="ECO:0000313" key="2">
    <source>
        <dbReference type="EMBL" id="TDU84340.1"/>
    </source>
</evidence>
<keyword evidence="1" id="KW-1133">Transmembrane helix</keyword>
<keyword evidence="1" id="KW-0472">Membrane</keyword>
<dbReference type="PANTHER" id="PTHR20992:SF9">
    <property type="entry name" value="AT15442P-RELATED"/>
    <property type="match status" value="1"/>
</dbReference>
<dbReference type="EMBL" id="SOCE01000002">
    <property type="protein sequence ID" value="TDU84340.1"/>
    <property type="molecule type" value="Genomic_DNA"/>
</dbReference>
<feature type="transmembrane region" description="Helical" evidence="1">
    <location>
        <begin position="139"/>
        <end position="162"/>
    </location>
</feature>
<reference evidence="2 3" key="1">
    <citation type="submission" date="2019-03" db="EMBL/GenBank/DDBJ databases">
        <title>Genomic Encyclopedia of Type Strains, Phase III (KMG-III): the genomes of soil and plant-associated and newly described type strains.</title>
        <authorList>
            <person name="Whitman W."/>
        </authorList>
    </citation>
    <scope>NUCLEOTIDE SEQUENCE [LARGE SCALE GENOMIC DNA]</scope>
    <source>
        <strain evidence="2 3">VKM Ac-2575</strain>
    </source>
</reference>
<feature type="transmembrane region" description="Helical" evidence="1">
    <location>
        <begin position="243"/>
        <end position="267"/>
    </location>
</feature>
<gene>
    <name evidence="2" type="ORF">EV138_6811</name>
</gene>
<evidence type="ECO:0000256" key="1">
    <source>
        <dbReference type="SAM" id="Phobius"/>
    </source>
</evidence>